<proteinExistence type="predicted"/>
<organism evidence="1 2">
    <name type="scientific">Oryza meyeriana var. granulata</name>
    <dbReference type="NCBI Taxonomy" id="110450"/>
    <lineage>
        <taxon>Eukaryota</taxon>
        <taxon>Viridiplantae</taxon>
        <taxon>Streptophyta</taxon>
        <taxon>Embryophyta</taxon>
        <taxon>Tracheophyta</taxon>
        <taxon>Spermatophyta</taxon>
        <taxon>Magnoliopsida</taxon>
        <taxon>Liliopsida</taxon>
        <taxon>Poales</taxon>
        <taxon>Poaceae</taxon>
        <taxon>BOP clade</taxon>
        <taxon>Oryzoideae</taxon>
        <taxon>Oryzeae</taxon>
        <taxon>Oryzinae</taxon>
        <taxon>Oryza</taxon>
        <taxon>Oryza meyeriana</taxon>
    </lineage>
</organism>
<dbReference type="Proteomes" id="UP000479710">
    <property type="component" value="Unassembled WGS sequence"/>
</dbReference>
<gene>
    <name evidence="1" type="ORF">E2562_034446</name>
</gene>
<evidence type="ECO:0000313" key="2">
    <source>
        <dbReference type="Proteomes" id="UP000479710"/>
    </source>
</evidence>
<dbReference type="AlphaFoldDB" id="A0A6G1CW84"/>
<reference evidence="1 2" key="1">
    <citation type="submission" date="2019-11" db="EMBL/GenBank/DDBJ databases">
        <title>Whole genome sequence of Oryza granulata.</title>
        <authorList>
            <person name="Li W."/>
        </authorList>
    </citation>
    <scope>NUCLEOTIDE SEQUENCE [LARGE SCALE GENOMIC DNA]</scope>
    <source>
        <strain evidence="2">cv. Menghai</strain>
        <tissue evidence="1">Leaf</tissue>
    </source>
</reference>
<evidence type="ECO:0000313" key="1">
    <source>
        <dbReference type="EMBL" id="KAF0904371.1"/>
    </source>
</evidence>
<name>A0A6G1CW84_9ORYZ</name>
<accession>A0A6G1CW84</accession>
<dbReference type="EMBL" id="SPHZ02000008">
    <property type="protein sequence ID" value="KAF0904371.1"/>
    <property type="molecule type" value="Genomic_DNA"/>
</dbReference>
<protein>
    <submittedName>
        <fullName evidence="1">Uncharacterized protein</fullName>
    </submittedName>
</protein>
<keyword evidence="2" id="KW-1185">Reference proteome</keyword>
<comment type="caution">
    <text evidence="1">The sequence shown here is derived from an EMBL/GenBank/DDBJ whole genome shotgun (WGS) entry which is preliminary data.</text>
</comment>
<sequence length="95" mass="9954">MSATGGAPIDPTIRGVIFALHSGQLSLVFIHSATHSLWKTWRHAGTSLHSLPRRSCSRQIAHTTDDVNSDAALPPPRGAYGKYGSCATSGAGGWA</sequence>